<dbReference type="NCBIfam" id="NF010783">
    <property type="entry name" value="PRK14186.1"/>
    <property type="match status" value="1"/>
</dbReference>
<dbReference type="InterPro" id="IPR020631">
    <property type="entry name" value="THF_DH/CycHdrlase_NAD-bd_dom"/>
</dbReference>
<feature type="domain" description="Tetrahydrofolate dehydrogenase/cyclohydrolase NAD(P)-binding" evidence="14">
    <location>
        <begin position="139"/>
        <end position="281"/>
    </location>
</feature>
<dbReference type="Pfam" id="PF00763">
    <property type="entry name" value="THF_DHG_CYH"/>
    <property type="match status" value="1"/>
</dbReference>
<dbReference type="SUPFAM" id="SSF53223">
    <property type="entry name" value="Aminoacid dehydrogenase-like, N-terminal domain"/>
    <property type="match status" value="1"/>
</dbReference>
<dbReference type="InterPro" id="IPR020630">
    <property type="entry name" value="THF_DH/CycHdrlase_cat_dom"/>
</dbReference>
<comment type="function">
    <text evidence="12">Catalyzes the oxidation of 5,10-methylenetetrahydrofolate to 5,10-methenyltetrahydrofolate and then the hydrolysis of 5,10-methenyltetrahydrofolate to 10-formyltetrahydrofolate.</text>
</comment>
<evidence type="ECO:0000256" key="9">
    <source>
        <dbReference type="ARBA" id="ARBA00023102"/>
    </source>
</evidence>
<keyword evidence="8 12" id="KW-0560">Oxidoreductase</keyword>
<keyword evidence="7 12" id="KW-0521">NADP</keyword>
<keyword evidence="5 12" id="KW-0658">Purine biosynthesis</keyword>
<comment type="similarity">
    <text evidence="12">Belongs to the tetrahydrofolate dehydrogenase/cyclohydrolase family.</text>
</comment>
<dbReference type="EMBL" id="CP013015">
    <property type="protein sequence ID" value="AMM41677.1"/>
    <property type="molecule type" value="Genomic_DNA"/>
</dbReference>
<evidence type="ECO:0000256" key="6">
    <source>
        <dbReference type="ARBA" id="ARBA00022801"/>
    </source>
</evidence>
<dbReference type="GO" id="GO:0006164">
    <property type="term" value="P:purine nucleotide biosynthetic process"/>
    <property type="evidence" value="ECO:0007669"/>
    <property type="project" value="UniProtKB-KW"/>
</dbReference>
<dbReference type="PROSITE" id="PS00766">
    <property type="entry name" value="THF_DHG_CYH_1"/>
    <property type="match status" value="1"/>
</dbReference>
<dbReference type="SUPFAM" id="SSF51735">
    <property type="entry name" value="NAD(P)-binding Rossmann-fold domains"/>
    <property type="match status" value="1"/>
</dbReference>
<feature type="binding site" evidence="12">
    <location>
        <begin position="165"/>
        <end position="167"/>
    </location>
    <ligand>
        <name>NADP(+)</name>
        <dbReference type="ChEBI" id="CHEBI:58349"/>
    </ligand>
</feature>
<evidence type="ECO:0000256" key="4">
    <source>
        <dbReference type="ARBA" id="ARBA00022605"/>
    </source>
</evidence>
<evidence type="ECO:0000313" key="16">
    <source>
        <dbReference type="Proteomes" id="UP000070560"/>
    </source>
</evidence>
<dbReference type="PRINTS" id="PR00085">
    <property type="entry name" value="THFDHDRGNASE"/>
</dbReference>
<evidence type="ECO:0000256" key="11">
    <source>
        <dbReference type="ARBA" id="ARBA00023268"/>
    </source>
</evidence>
<dbReference type="InterPro" id="IPR020867">
    <property type="entry name" value="THF_DH/CycHdrlase_CS"/>
</dbReference>
<evidence type="ECO:0000256" key="2">
    <source>
        <dbReference type="ARBA" id="ARBA00011738"/>
    </source>
</evidence>
<comment type="catalytic activity">
    <reaction evidence="12">
        <text>(6R)-5,10-methenyltetrahydrofolate + H2O = (6R)-10-formyltetrahydrofolate + H(+)</text>
        <dbReference type="Rhea" id="RHEA:23700"/>
        <dbReference type="ChEBI" id="CHEBI:15377"/>
        <dbReference type="ChEBI" id="CHEBI:15378"/>
        <dbReference type="ChEBI" id="CHEBI:57455"/>
        <dbReference type="ChEBI" id="CHEBI:195366"/>
        <dbReference type="EC" id="3.5.4.9"/>
    </reaction>
</comment>
<dbReference type="GO" id="GO:0004488">
    <property type="term" value="F:methylenetetrahydrofolate dehydrogenase (NADP+) activity"/>
    <property type="evidence" value="ECO:0007669"/>
    <property type="project" value="UniProtKB-UniRule"/>
</dbReference>
<evidence type="ECO:0000313" key="15">
    <source>
        <dbReference type="EMBL" id="AMM41677.1"/>
    </source>
</evidence>
<reference evidence="15 16" key="1">
    <citation type="submission" date="2015-10" db="EMBL/GenBank/DDBJ databases">
        <title>Candidatus Desulfofervidus auxilii, a hydrogenotrophic sulfate-reducing bacterium involved in the thermophilic anaerobic oxidation of methane.</title>
        <authorList>
            <person name="Krukenberg V."/>
            <person name="Richter M."/>
            <person name="Wegener G."/>
        </authorList>
    </citation>
    <scope>NUCLEOTIDE SEQUENCE [LARGE SCALE GENOMIC DNA]</scope>
    <source>
        <strain evidence="15 16">HS1</strain>
    </source>
</reference>
<dbReference type="InterPro" id="IPR036291">
    <property type="entry name" value="NAD(P)-bd_dom_sf"/>
</dbReference>
<dbReference type="GO" id="GO:0004477">
    <property type="term" value="F:methenyltetrahydrofolate cyclohydrolase activity"/>
    <property type="evidence" value="ECO:0007669"/>
    <property type="project" value="UniProtKB-UniRule"/>
</dbReference>
<keyword evidence="9 12" id="KW-0368">Histidine biosynthesis</keyword>
<dbReference type="PROSITE" id="PS00767">
    <property type="entry name" value="THF_DHG_CYH_2"/>
    <property type="match status" value="1"/>
</dbReference>
<dbReference type="GO" id="GO:0009086">
    <property type="term" value="P:methionine biosynthetic process"/>
    <property type="evidence" value="ECO:0007669"/>
    <property type="project" value="UniProtKB-KW"/>
</dbReference>
<evidence type="ECO:0000256" key="8">
    <source>
        <dbReference type="ARBA" id="ARBA00023002"/>
    </source>
</evidence>
<organism evidence="15 16">
    <name type="scientific">Desulfofervidus auxilii</name>
    <dbReference type="NCBI Taxonomy" id="1621989"/>
    <lineage>
        <taxon>Bacteria</taxon>
        <taxon>Pseudomonadati</taxon>
        <taxon>Thermodesulfobacteriota</taxon>
        <taxon>Candidatus Desulfofervidia</taxon>
        <taxon>Candidatus Desulfofervidales</taxon>
        <taxon>Candidatus Desulfofervidaceae</taxon>
        <taxon>Candidatus Desulfofervidus</taxon>
    </lineage>
</organism>
<dbReference type="Gene3D" id="3.40.50.720">
    <property type="entry name" value="NAD(P)-binding Rossmann-like Domain"/>
    <property type="match status" value="1"/>
</dbReference>
<dbReference type="FunFam" id="3.40.50.10860:FF:000005">
    <property type="entry name" value="C-1-tetrahydrofolate synthase, cytoplasmic, putative"/>
    <property type="match status" value="1"/>
</dbReference>
<comment type="catalytic activity">
    <reaction evidence="12">
        <text>(6R)-5,10-methylene-5,6,7,8-tetrahydrofolate + NADP(+) = (6R)-5,10-methenyltetrahydrofolate + NADPH</text>
        <dbReference type="Rhea" id="RHEA:22812"/>
        <dbReference type="ChEBI" id="CHEBI:15636"/>
        <dbReference type="ChEBI" id="CHEBI:57455"/>
        <dbReference type="ChEBI" id="CHEBI:57783"/>
        <dbReference type="ChEBI" id="CHEBI:58349"/>
        <dbReference type="EC" id="1.5.1.5"/>
    </reaction>
</comment>
<keyword evidence="10 12" id="KW-0486">Methionine biosynthesis</keyword>
<dbReference type="Proteomes" id="UP000070560">
    <property type="component" value="Chromosome"/>
</dbReference>
<evidence type="ECO:0000256" key="7">
    <source>
        <dbReference type="ARBA" id="ARBA00022857"/>
    </source>
</evidence>
<comment type="pathway">
    <text evidence="1 12">One-carbon metabolism; tetrahydrofolate interconversion.</text>
</comment>
<dbReference type="AlphaFoldDB" id="A0A7U4QLR8"/>
<dbReference type="KEGG" id="daw:HS1_001883"/>
<keyword evidence="11 12" id="KW-0511">Multifunctional enzyme</keyword>
<dbReference type="FunFam" id="3.40.50.720:FF:000094">
    <property type="entry name" value="Bifunctional protein FolD"/>
    <property type="match status" value="1"/>
</dbReference>
<keyword evidence="3 12" id="KW-0554">One-carbon metabolism</keyword>
<dbReference type="Gene3D" id="3.40.50.10860">
    <property type="entry name" value="Leucine Dehydrogenase, chain A, domain 1"/>
    <property type="match status" value="1"/>
</dbReference>
<feature type="binding site" evidence="12">
    <location>
        <position position="234"/>
    </location>
    <ligand>
        <name>NADP(+)</name>
        <dbReference type="ChEBI" id="CHEBI:58349"/>
    </ligand>
</feature>
<name>A0A7U4QLR8_DESA2</name>
<dbReference type="UniPathway" id="UPA00193"/>
<dbReference type="CDD" id="cd01080">
    <property type="entry name" value="NAD_bind_m-THF_DH_Cyclohyd"/>
    <property type="match status" value="1"/>
</dbReference>
<dbReference type="InterPro" id="IPR046346">
    <property type="entry name" value="Aminoacid_DH-like_N_sf"/>
</dbReference>
<dbReference type="PANTHER" id="PTHR48099">
    <property type="entry name" value="C-1-TETRAHYDROFOLATE SYNTHASE, CYTOPLASMIC-RELATED"/>
    <property type="match status" value="1"/>
</dbReference>
<evidence type="ECO:0000256" key="1">
    <source>
        <dbReference type="ARBA" id="ARBA00004777"/>
    </source>
</evidence>
<evidence type="ECO:0000256" key="12">
    <source>
        <dbReference type="HAMAP-Rule" id="MF_01576"/>
    </source>
</evidence>
<evidence type="ECO:0000256" key="10">
    <source>
        <dbReference type="ARBA" id="ARBA00023167"/>
    </source>
</evidence>
<evidence type="ECO:0000256" key="3">
    <source>
        <dbReference type="ARBA" id="ARBA00022563"/>
    </source>
</evidence>
<evidence type="ECO:0000259" key="14">
    <source>
        <dbReference type="Pfam" id="PF02882"/>
    </source>
</evidence>
<dbReference type="EC" id="1.5.1.5" evidence="12"/>
<dbReference type="GO" id="GO:0000105">
    <property type="term" value="P:L-histidine biosynthetic process"/>
    <property type="evidence" value="ECO:0007669"/>
    <property type="project" value="UniProtKB-KW"/>
</dbReference>
<dbReference type="Pfam" id="PF02882">
    <property type="entry name" value="THF_DHG_CYH_C"/>
    <property type="match status" value="1"/>
</dbReference>
<comment type="subunit">
    <text evidence="2 12">Homodimer.</text>
</comment>
<sequence>MGKILDGKACSAQIRAALASEIKTIISKVERPPCLAVIWVGENPASATYVKAKGKACEKIGMDFQLHHLPETVTEKELIALIHSLNKNHNVDALLVQLPLPKQISEESVVSAISPEKDADGFHPYNLGRLIMGNPTFIPCTPAGILELLHKNEIDTTGKEVVIVGRSNIVGKPLAVLLMQKALGNATVTVCHTATRDLVFHTKRADILIVAAGRPRMIKADMVKEGGVVVDVGIHRTEQGLCGDVDFEEVEPKTFAITPVPGGVGPMTVAMLLKNTVLAWKGRYKV</sequence>
<dbReference type="GO" id="GO:0035999">
    <property type="term" value="P:tetrahydrofolate interconversion"/>
    <property type="evidence" value="ECO:0007669"/>
    <property type="project" value="UniProtKB-UniRule"/>
</dbReference>
<dbReference type="HAMAP" id="MF_01576">
    <property type="entry name" value="THF_DHG_CYH"/>
    <property type="match status" value="1"/>
</dbReference>
<proteinExistence type="inferred from homology"/>
<evidence type="ECO:0000259" key="13">
    <source>
        <dbReference type="Pfam" id="PF00763"/>
    </source>
</evidence>
<keyword evidence="4 12" id="KW-0028">Amino-acid biosynthesis</keyword>
<keyword evidence="6 12" id="KW-0378">Hydrolase</keyword>
<comment type="caution">
    <text evidence="12">Lacks conserved residue(s) required for the propagation of feature annotation.</text>
</comment>
<accession>A0A7U4QLR8</accession>
<dbReference type="GO" id="GO:0005829">
    <property type="term" value="C:cytosol"/>
    <property type="evidence" value="ECO:0007669"/>
    <property type="project" value="TreeGrafter"/>
</dbReference>
<gene>
    <name evidence="12 15" type="primary">folD</name>
    <name evidence="15" type="ORF">HS1_001883</name>
</gene>
<feature type="domain" description="Tetrahydrofolate dehydrogenase/cyclohydrolase catalytic" evidence="13">
    <location>
        <begin position="5"/>
        <end position="120"/>
    </location>
</feature>
<dbReference type="InterPro" id="IPR000672">
    <property type="entry name" value="THF_DH/CycHdrlase"/>
</dbReference>
<keyword evidence="16" id="KW-1185">Reference proteome</keyword>
<dbReference type="EC" id="3.5.4.9" evidence="12"/>
<evidence type="ECO:0000256" key="5">
    <source>
        <dbReference type="ARBA" id="ARBA00022755"/>
    </source>
</evidence>
<protein>
    <recommendedName>
        <fullName evidence="12">Bifunctional protein FolD</fullName>
    </recommendedName>
    <domain>
        <recommendedName>
            <fullName evidence="12">Methylenetetrahydrofolate dehydrogenase</fullName>
            <ecNumber evidence="12">1.5.1.5</ecNumber>
        </recommendedName>
    </domain>
    <domain>
        <recommendedName>
            <fullName evidence="12">Methenyltetrahydrofolate cyclohydrolase</fullName>
            <ecNumber evidence="12">3.5.4.9</ecNumber>
        </recommendedName>
    </domain>
</protein>
<dbReference type="PANTHER" id="PTHR48099:SF5">
    <property type="entry name" value="C-1-TETRAHYDROFOLATE SYNTHASE, CYTOPLASMIC"/>
    <property type="match status" value="1"/>
</dbReference>